<reference evidence="1 2" key="2">
    <citation type="journal article" date="2022" name="Mol. Ecol. Resour.">
        <title>The genomes of chicory, endive, great burdock and yacon provide insights into Asteraceae paleo-polyploidization history and plant inulin production.</title>
        <authorList>
            <person name="Fan W."/>
            <person name="Wang S."/>
            <person name="Wang H."/>
            <person name="Wang A."/>
            <person name="Jiang F."/>
            <person name="Liu H."/>
            <person name="Zhao H."/>
            <person name="Xu D."/>
            <person name="Zhang Y."/>
        </authorList>
    </citation>
    <scope>NUCLEOTIDE SEQUENCE [LARGE SCALE GENOMIC DNA]</scope>
    <source>
        <strain evidence="2">cv. Punajuju</strain>
        <tissue evidence="1">Leaves</tissue>
    </source>
</reference>
<protein>
    <submittedName>
        <fullName evidence="1">Uncharacterized protein</fullName>
    </submittedName>
</protein>
<gene>
    <name evidence="1" type="ORF">L2E82_09164</name>
</gene>
<reference evidence="2" key="1">
    <citation type="journal article" date="2022" name="Mol. Ecol. Resour.">
        <title>The genomes of chicory, endive, great burdock and yacon provide insights into Asteraceae palaeo-polyploidization history and plant inulin production.</title>
        <authorList>
            <person name="Fan W."/>
            <person name="Wang S."/>
            <person name="Wang H."/>
            <person name="Wang A."/>
            <person name="Jiang F."/>
            <person name="Liu H."/>
            <person name="Zhao H."/>
            <person name="Xu D."/>
            <person name="Zhang Y."/>
        </authorList>
    </citation>
    <scope>NUCLEOTIDE SEQUENCE [LARGE SCALE GENOMIC DNA]</scope>
    <source>
        <strain evidence="2">cv. Punajuju</strain>
    </source>
</reference>
<proteinExistence type="predicted"/>
<organism evidence="1 2">
    <name type="scientific">Cichorium intybus</name>
    <name type="common">Chicory</name>
    <dbReference type="NCBI Taxonomy" id="13427"/>
    <lineage>
        <taxon>Eukaryota</taxon>
        <taxon>Viridiplantae</taxon>
        <taxon>Streptophyta</taxon>
        <taxon>Embryophyta</taxon>
        <taxon>Tracheophyta</taxon>
        <taxon>Spermatophyta</taxon>
        <taxon>Magnoliopsida</taxon>
        <taxon>eudicotyledons</taxon>
        <taxon>Gunneridae</taxon>
        <taxon>Pentapetalae</taxon>
        <taxon>asterids</taxon>
        <taxon>campanulids</taxon>
        <taxon>Asterales</taxon>
        <taxon>Asteraceae</taxon>
        <taxon>Cichorioideae</taxon>
        <taxon>Cichorieae</taxon>
        <taxon>Cichoriinae</taxon>
        <taxon>Cichorium</taxon>
    </lineage>
</organism>
<keyword evidence="2" id="KW-1185">Reference proteome</keyword>
<dbReference type="EMBL" id="CM042010">
    <property type="protein sequence ID" value="KAI3779445.1"/>
    <property type="molecule type" value="Genomic_DNA"/>
</dbReference>
<sequence>MSSAAPLSISTVASLSKKTNPNTSTSSPSSTGFTTLLRHQRITQCQTTVDIFILMKATQQRLDYFLDELICLNSKLLSCNVRFSVCLSNFKSGSHSPSVRVMFLISRFLLASLSDLNFQFYMLSVIADCGCTGSDSG</sequence>
<evidence type="ECO:0000313" key="1">
    <source>
        <dbReference type="EMBL" id="KAI3779445.1"/>
    </source>
</evidence>
<evidence type="ECO:0000313" key="2">
    <source>
        <dbReference type="Proteomes" id="UP001055811"/>
    </source>
</evidence>
<dbReference type="Proteomes" id="UP001055811">
    <property type="component" value="Linkage Group LG02"/>
</dbReference>
<name>A0ACB9G7Q1_CICIN</name>
<accession>A0ACB9G7Q1</accession>
<comment type="caution">
    <text evidence="1">The sequence shown here is derived from an EMBL/GenBank/DDBJ whole genome shotgun (WGS) entry which is preliminary data.</text>
</comment>